<dbReference type="PANTHER" id="PTHR45820">
    <property type="entry name" value="FI23527P1"/>
    <property type="match status" value="1"/>
</dbReference>
<dbReference type="GO" id="GO:0010312">
    <property type="term" value="P:detoxification of zinc ion"/>
    <property type="evidence" value="ECO:0007669"/>
    <property type="project" value="TreeGrafter"/>
</dbReference>
<feature type="region of interest" description="Disordered" evidence="8">
    <location>
        <begin position="209"/>
        <end position="235"/>
    </location>
</feature>
<evidence type="ECO:0008006" key="13">
    <source>
        <dbReference type="Google" id="ProtNLM"/>
    </source>
</evidence>
<dbReference type="EMBL" id="JARGDH010000003">
    <property type="protein sequence ID" value="KAL0272794.1"/>
    <property type="molecule type" value="Genomic_DNA"/>
</dbReference>
<feature type="region of interest" description="Disordered" evidence="8">
    <location>
        <begin position="71"/>
        <end position="103"/>
    </location>
</feature>
<evidence type="ECO:0000256" key="9">
    <source>
        <dbReference type="SAM" id="Phobius"/>
    </source>
</evidence>
<evidence type="ECO:0000256" key="5">
    <source>
        <dbReference type="ARBA" id="ARBA00022833"/>
    </source>
</evidence>
<comment type="caution">
    <text evidence="12">The sequence shown here is derived from an EMBL/GenBank/DDBJ whole genome shotgun (WGS) entry which is preliminary data.</text>
</comment>
<feature type="transmembrane region" description="Helical" evidence="9">
    <location>
        <begin position="118"/>
        <end position="138"/>
    </location>
</feature>
<evidence type="ECO:0000256" key="4">
    <source>
        <dbReference type="ARBA" id="ARBA00022692"/>
    </source>
</evidence>
<dbReference type="AlphaFoldDB" id="A0AAW2HS74"/>
<dbReference type="GO" id="GO:0005385">
    <property type="term" value="F:zinc ion transmembrane transporter activity"/>
    <property type="evidence" value="ECO:0007669"/>
    <property type="project" value="TreeGrafter"/>
</dbReference>
<feature type="transmembrane region" description="Helical" evidence="9">
    <location>
        <begin position="15"/>
        <end position="33"/>
    </location>
</feature>
<organism evidence="12">
    <name type="scientific">Menopon gallinae</name>
    <name type="common">poultry shaft louse</name>
    <dbReference type="NCBI Taxonomy" id="328185"/>
    <lineage>
        <taxon>Eukaryota</taxon>
        <taxon>Metazoa</taxon>
        <taxon>Ecdysozoa</taxon>
        <taxon>Arthropoda</taxon>
        <taxon>Hexapoda</taxon>
        <taxon>Insecta</taxon>
        <taxon>Pterygota</taxon>
        <taxon>Neoptera</taxon>
        <taxon>Paraneoptera</taxon>
        <taxon>Psocodea</taxon>
        <taxon>Troctomorpha</taxon>
        <taxon>Phthiraptera</taxon>
        <taxon>Amblycera</taxon>
        <taxon>Menoponidae</taxon>
        <taxon>Menopon</taxon>
    </lineage>
</organism>
<evidence type="ECO:0000256" key="8">
    <source>
        <dbReference type="SAM" id="MobiDB-lite"/>
    </source>
</evidence>
<dbReference type="Pfam" id="PF16916">
    <property type="entry name" value="ZT_dimer"/>
    <property type="match status" value="1"/>
</dbReference>
<keyword evidence="7 9" id="KW-0472">Membrane</keyword>
<keyword evidence="4 9" id="KW-0812">Transmembrane</keyword>
<evidence type="ECO:0000256" key="2">
    <source>
        <dbReference type="ARBA" id="ARBA00008873"/>
    </source>
</evidence>
<feature type="transmembrane region" description="Helical" evidence="9">
    <location>
        <begin position="158"/>
        <end position="178"/>
    </location>
</feature>
<dbReference type="InterPro" id="IPR027470">
    <property type="entry name" value="Cation_efflux_CTD"/>
</dbReference>
<evidence type="ECO:0000256" key="1">
    <source>
        <dbReference type="ARBA" id="ARBA00004141"/>
    </source>
</evidence>
<evidence type="ECO:0000256" key="3">
    <source>
        <dbReference type="ARBA" id="ARBA00022448"/>
    </source>
</evidence>
<evidence type="ECO:0000256" key="6">
    <source>
        <dbReference type="ARBA" id="ARBA00022989"/>
    </source>
</evidence>
<feature type="transmembrane region" description="Helical" evidence="9">
    <location>
        <begin position="244"/>
        <end position="265"/>
    </location>
</feature>
<reference evidence="12" key="1">
    <citation type="journal article" date="2024" name="Gigascience">
        <title>Chromosome-level genome of the poultry shaft louse Menopon gallinae provides insight into the host-switching and adaptive evolution of parasitic lice.</title>
        <authorList>
            <person name="Xu Y."/>
            <person name="Ma L."/>
            <person name="Liu S."/>
            <person name="Liang Y."/>
            <person name="Liu Q."/>
            <person name="He Z."/>
            <person name="Tian L."/>
            <person name="Duan Y."/>
            <person name="Cai W."/>
            <person name="Li H."/>
            <person name="Song F."/>
        </authorList>
    </citation>
    <scope>NUCLEOTIDE SEQUENCE</scope>
    <source>
        <strain evidence="12">Cailab_2023a</strain>
    </source>
</reference>
<comment type="similarity">
    <text evidence="2">Belongs to the cation diffusion facilitator (CDF) transporter (TC 2.A.4) family. SLC30A subfamily.</text>
</comment>
<keyword evidence="6 9" id="KW-1133">Transmembrane helix</keyword>
<evidence type="ECO:0000259" key="10">
    <source>
        <dbReference type="Pfam" id="PF01545"/>
    </source>
</evidence>
<evidence type="ECO:0000256" key="7">
    <source>
        <dbReference type="ARBA" id="ARBA00023136"/>
    </source>
</evidence>
<feature type="domain" description="Cation efflux protein transmembrane" evidence="10">
    <location>
        <begin position="107"/>
        <end position="297"/>
    </location>
</feature>
<keyword evidence="3" id="KW-0813">Transport</keyword>
<comment type="subcellular location">
    <subcellularLocation>
        <location evidence="1">Membrane</location>
        <topology evidence="1">Multi-pass membrane protein</topology>
    </subcellularLocation>
</comment>
<dbReference type="SUPFAM" id="SSF161111">
    <property type="entry name" value="Cation efflux protein transmembrane domain-like"/>
    <property type="match status" value="2"/>
</dbReference>
<dbReference type="InterPro" id="IPR027469">
    <property type="entry name" value="Cation_efflux_TMD_sf"/>
</dbReference>
<dbReference type="NCBIfam" id="TIGR01297">
    <property type="entry name" value="CDF"/>
    <property type="match status" value="1"/>
</dbReference>
<feature type="domain" description="Cation efflux protein transmembrane" evidence="10">
    <location>
        <begin position="15"/>
        <end position="71"/>
    </location>
</feature>
<proteinExistence type="inferred from homology"/>
<name>A0AAW2HS74_9NEOP</name>
<evidence type="ECO:0000313" key="12">
    <source>
        <dbReference type="EMBL" id="KAL0272794.1"/>
    </source>
</evidence>
<dbReference type="PANTHER" id="PTHR45820:SF9">
    <property type="entry name" value="FI23527P1"/>
    <property type="match status" value="1"/>
</dbReference>
<accession>A0AAW2HS74</accession>
<dbReference type="GO" id="GO:0016020">
    <property type="term" value="C:membrane"/>
    <property type="evidence" value="ECO:0007669"/>
    <property type="project" value="UniProtKB-SubCell"/>
</dbReference>
<dbReference type="InterPro" id="IPR002524">
    <property type="entry name" value="Cation_efflux"/>
</dbReference>
<evidence type="ECO:0000259" key="11">
    <source>
        <dbReference type="Pfam" id="PF16916"/>
    </source>
</evidence>
<sequence>MAFKKWFQKLRPMQLYIMLVLTAVFFAAELIISHLTHSLTLLVDAYHMLCNMIALTGCIITIKKLHPPENEQSVDVAKEPKQPDETVVPAKTKDKSETTRSVNQSERSLKNTFGWARIDVLVMLICCIFLASLCFSLLVEAVQTLIHIDHQDEMHFPIIVLMVAAAGLLLNGFCYLLIGGYTFHQGSYLHITASGDVILERNVTEDSLRKGERRLSSQSRRVSARPPPSSPALRQGPREMIRDVIGCIFVILCAIVVYFTTGHYFTKYLDPLISIVSAVCLLYLSYPYMKESGLILLQTIPGDINIESLKAQLLQAFPDIINVHDLHIWQFTADKIFSTAHIIFLNPKDYLRINKEITDFFHDQGITQVTIQAEFIPGAQKDDQKGLEMFHKAHTKPCLMQCLTEECRRRHCCVTEEESKLQKAMEVIKVVVVKDDEKQLALSDVPKNAAVEERINNAKP</sequence>
<dbReference type="EMBL" id="JARGDH010000003">
    <property type="protein sequence ID" value="KAL0272795.1"/>
    <property type="molecule type" value="Genomic_DNA"/>
</dbReference>
<gene>
    <name evidence="12" type="ORF">PYX00_005635</name>
</gene>
<dbReference type="InterPro" id="IPR058533">
    <property type="entry name" value="Cation_efflux_TM"/>
</dbReference>
<protein>
    <recommendedName>
        <fullName evidence="13">Zinc transporter 1</fullName>
    </recommendedName>
</protein>
<feature type="domain" description="Cation efflux protein cytoplasmic" evidence="11">
    <location>
        <begin position="303"/>
        <end position="374"/>
    </location>
</feature>
<dbReference type="Gene3D" id="1.20.1510.10">
    <property type="entry name" value="Cation efflux protein transmembrane domain"/>
    <property type="match status" value="2"/>
</dbReference>
<dbReference type="Pfam" id="PF01545">
    <property type="entry name" value="Cation_efflux"/>
    <property type="match status" value="2"/>
</dbReference>
<dbReference type="GO" id="GO:0006882">
    <property type="term" value="P:intracellular zinc ion homeostasis"/>
    <property type="evidence" value="ECO:0007669"/>
    <property type="project" value="TreeGrafter"/>
</dbReference>
<feature type="transmembrane region" description="Helical" evidence="9">
    <location>
        <begin position="45"/>
        <end position="62"/>
    </location>
</feature>
<keyword evidence="5" id="KW-0862">Zinc</keyword>